<protein>
    <recommendedName>
        <fullName evidence="3">Methyltransferase-like protein 22</fullName>
    </recommendedName>
</protein>
<name>A0A8S3YI16_9EUPU</name>
<dbReference type="EMBL" id="CAJHNH020000191">
    <property type="protein sequence ID" value="CAG5115968.1"/>
    <property type="molecule type" value="Genomic_DNA"/>
</dbReference>
<keyword evidence="2" id="KW-1185">Reference proteome</keyword>
<dbReference type="PANTHER" id="PTHR23108:SF0">
    <property type="entry name" value="METHYLTRANSFERASE-LIKE PROTEIN 22"/>
    <property type="match status" value="1"/>
</dbReference>
<dbReference type="GO" id="GO:0008276">
    <property type="term" value="F:protein methyltransferase activity"/>
    <property type="evidence" value="ECO:0007669"/>
    <property type="project" value="InterPro"/>
</dbReference>
<dbReference type="SUPFAM" id="SSF53335">
    <property type="entry name" value="S-adenosyl-L-methionine-dependent methyltransferases"/>
    <property type="match status" value="1"/>
</dbReference>
<dbReference type="Proteomes" id="UP000678393">
    <property type="component" value="Unassembled WGS sequence"/>
</dbReference>
<evidence type="ECO:0008006" key="3">
    <source>
        <dbReference type="Google" id="ProtNLM"/>
    </source>
</evidence>
<dbReference type="AlphaFoldDB" id="A0A8S3YI16"/>
<organism evidence="1 2">
    <name type="scientific">Candidula unifasciata</name>
    <dbReference type="NCBI Taxonomy" id="100452"/>
    <lineage>
        <taxon>Eukaryota</taxon>
        <taxon>Metazoa</taxon>
        <taxon>Spiralia</taxon>
        <taxon>Lophotrochozoa</taxon>
        <taxon>Mollusca</taxon>
        <taxon>Gastropoda</taxon>
        <taxon>Heterobranchia</taxon>
        <taxon>Euthyneura</taxon>
        <taxon>Panpulmonata</taxon>
        <taxon>Eupulmonata</taxon>
        <taxon>Stylommatophora</taxon>
        <taxon>Helicina</taxon>
        <taxon>Helicoidea</taxon>
        <taxon>Geomitridae</taxon>
        <taxon>Candidula</taxon>
    </lineage>
</organism>
<evidence type="ECO:0000313" key="1">
    <source>
        <dbReference type="EMBL" id="CAG5115968.1"/>
    </source>
</evidence>
<sequence>MIMAVYTQREADIVLSDVHVSLSYSENISKGKDSYSCIAETWLTRFYFHLPQTCKTAPQPSPTLQTGSLGCILDNDCSSSPTTHIKLACDTLEKPSPLLDDDGDCILLRRGSQKLFPDGSKSSFQHQMTSGVDQEIHPVPPVLLPVCETTSCLLVKDLPALCVNGGRTLVGAKPENLLCSVSDANDINSPNGISYCTEDMSVCNSFHGTLDKNCLELDGNKSIILKRRHANTANQNILKEGNDNEVFPLSQERDQSIFNLSTDRNCVSSPSVIGPLSDCGFLSVQETQSKLLKSHTTICETDTSKGTNTEHCKNFLEQPDPLHQKLASSIHGFHACEEDNKGWSCQVKSEMAAHCLSLNRAQLGQDFNESLNGKKLKSAQCESLNKIPHCNSVNFSVSEIKTLGNISNQEHFQKEEKMIPGVITLEHSMGTSIPEVGYQVWSGALLLCDYLLHNCAELDKAVVLDLGTGTGIAAIVAAMFAPRVLSTDYLPGVVGLAERNWERNKDLLPLRACDQMCFKILDWTREWRSLDSAPESKYSFTSSDLKLIDEATLILAAEAIYDDELTDGLFTTIYNLLMKPPSKTVVLTLERRVIFSVENKDVCSPAYEHFLANLEDLVTVDEGPVSFTAKKYSADLPQFFHYQRVKELELWKISSQVS</sequence>
<gene>
    <name evidence="1" type="ORF">CUNI_LOCUS1526</name>
</gene>
<dbReference type="Gene3D" id="3.40.50.150">
    <property type="entry name" value="Vaccinia Virus protein VP39"/>
    <property type="match status" value="1"/>
</dbReference>
<dbReference type="OrthoDB" id="46564at2759"/>
<accession>A0A8S3YI16</accession>
<dbReference type="InterPro" id="IPR038899">
    <property type="entry name" value="METTL22"/>
</dbReference>
<proteinExistence type="predicted"/>
<dbReference type="InterPro" id="IPR019410">
    <property type="entry name" value="Methyltransf_16"/>
</dbReference>
<dbReference type="Pfam" id="PF10294">
    <property type="entry name" value="Methyltransf_16"/>
    <property type="match status" value="1"/>
</dbReference>
<comment type="caution">
    <text evidence="1">The sequence shown here is derived from an EMBL/GenBank/DDBJ whole genome shotgun (WGS) entry which is preliminary data.</text>
</comment>
<evidence type="ECO:0000313" key="2">
    <source>
        <dbReference type="Proteomes" id="UP000678393"/>
    </source>
</evidence>
<reference evidence="1" key="1">
    <citation type="submission" date="2021-04" db="EMBL/GenBank/DDBJ databases">
        <authorList>
            <consortium name="Molecular Ecology Group"/>
        </authorList>
    </citation>
    <scope>NUCLEOTIDE SEQUENCE</scope>
</reference>
<dbReference type="GO" id="GO:0005634">
    <property type="term" value="C:nucleus"/>
    <property type="evidence" value="ECO:0007669"/>
    <property type="project" value="TreeGrafter"/>
</dbReference>
<dbReference type="PANTHER" id="PTHR23108">
    <property type="entry name" value="METHYLTRANSFERASE-RELATED"/>
    <property type="match status" value="1"/>
</dbReference>
<dbReference type="InterPro" id="IPR029063">
    <property type="entry name" value="SAM-dependent_MTases_sf"/>
</dbReference>
<dbReference type="CDD" id="cd02440">
    <property type="entry name" value="AdoMet_MTases"/>
    <property type="match status" value="1"/>
</dbReference>